<dbReference type="PANTHER" id="PTHR24349">
    <property type="entry name" value="SERINE/THREONINE-PROTEIN KINASE"/>
    <property type="match status" value="1"/>
</dbReference>
<evidence type="ECO:0000256" key="3">
    <source>
        <dbReference type="ARBA" id="ARBA00022741"/>
    </source>
</evidence>
<reference evidence="7 8" key="1">
    <citation type="journal article" date="2020" name="IScience">
        <title>Genome Sequencing of the Endangered Kingdonia uniflora (Circaeasteraceae, Ranunculales) Reveals Potential Mechanisms of Evolutionary Specialization.</title>
        <authorList>
            <person name="Sun Y."/>
            <person name="Deng T."/>
            <person name="Zhang A."/>
            <person name="Moore M.J."/>
            <person name="Landis J.B."/>
            <person name="Lin N."/>
            <person name="Zhang H."/>
            <person name="Zhang X."/>
            <person name="Huang J."/>
            <person name="Zhang X."/>
            <person name="Sun H."/>
            <person name="Wang H."/>
        </authorList>
    </citation>
    <scope>NUCLEOTIDE SEQUENCE [LARGE SCALE GENOMIC DNA]</scope>
    <source>
        <strain evidence="7">TB1705</strain>
        <tissue evidence="7">Leaf</tissue>
    </source>
</reference>
<proteinExistence type="predicted"/>
<dbReference type="Proteomes" id="UP000541444">
    <property type="component" value="Unassembled WGS sequence"/>
</dbReference>
<dbReference type="InterPro" id="IPR000719">
    <property type="entry name" value="Prot_kinase_dom"/>
</dbReference>
<dbReference type="PROSITE" id="PS00108">
    <property type="entry name" value="PROTEIN_KINASE_ST"/>
    <property type="match status" value="1"/>
</dbReference>
<dbReference type="GO" id="GO:0005524">
    <property type="term" value="F:ATP binding"/>
    <property type="evidence" value="ECO:0007669"/>
    <property type="project" value="UniProtKB-KW"/>
</dbReference>
<dbReference type="SUPFAM" id="SSF56112">
    <property type="entry name" value="Protein kinase-like (PK-like)"/>
    <property type="match status" value="1"/>
</dbReference>
<evidence type="ECO:0000259" key="6">
    <source>
        <dbReference type="PROSITE" id="PS50011"/>
    </source>
</evidence>
<dbReference type="PROSITE" id="PS50011">
    <property type="entry name" value="PROTEIN_KINASE_DOM"/>
    <property type="match status" value="1"/>
</dbReference>
<name>A0A7J7MQK2_9MAGN</name>
<dbReference type="GO" id="GO:0004674">
    <property type="term" value="F:protein serine/threonine kinase activity"/>
    <property type="evidence" value="ECO:0007669"/>
    <property type="project" value="UniProtKB-KW"/>
</dbReference>
<protein>
    <recommendedName>
        <fullName evidence="6">Protein kinase domain-containing protein</fullName>
    </recommendedName>
</protein>
<keyword evidence="4" id="KW-0418">Kinase</keyword>
<dbReference type="Pfam" id="PF00069">
    <property type="entry name" value="Pkinase"/>
    <property type="match status" value="1"/>
</dbReference>
<evidence type="ECO:0000256" key="4">
    <source>
        <dbReference type="ARBA" id="ARBA00022777"/>
    </source>
</evidence>
<dbReference type="OrthoDB" id="693917at2759"/>
<dbReference type="InterPro" id="IPR050205">
    <property type="entry name" value="CDPK_Ser/Thr_kinases"/>
</dbReference>
<keyword evidence="1" id="KW-0723">Serine/threonine-protein kinase</keyword>
<feature type="domain" description="Protein kinase" evidence="6">
    <location>
        <begin position="1"/>
        <end position="146"/>
    </location>
</feature>
<sequence length="146" mass="16390">MTERKRELNIYRNGYAPPTIEGSVAAKRLKDTCEDDVAVHLVMELCEGGELFDRIIARGHYTKRAAAVVAKMIVEVVLVYLLSSSCHIHGVIHQDLKPKNFLFTNKKETTALKVIDFGLSVFFKPETETGVAQAIIRSVVDFKRDP</sequence>
<keyword evidence="5" id="KW-0067">ATP-binding</keyword>
<dbReference type="Gene3D" id="3.30.200.20">
    <property type="entry name" value="Phosphorylase Kinase, domain 1"/>
    <property type="match status" value="1"/>
</dbReference>
<dbReference type="Gene3D" id="1.10.510.10">
    <property type="entry name" value="Transferase(Phosphotransferase) domain 1"/>
    <property type="match status" value="1"/>
</dbReference>
<dbReference type="InterPro" id="IPR008271">
    <property type="entry name" value="Ser/Thr_kinase_AS"/>
</dbReference>
<dbReference type="AlphaFoldDB" id="A0A7J7MQK2"/>
<keyword evidence="3" id="KW-0547">Nucleotide-binding</keyword>
<evidence type="ECO:0000313" key="8">
    <source>
        <dbReference type="Proteomes" id="UP000541444"/>
    </source>
</evidence>
<keyword evidence="2" id="KW-0808">Transferase</keyword>
<evidence type="ECO:0000313" key="7">
    <source>
        <dbReference type="EMBL" id="KAF6157114.1"/>
    </source>
</evidence>
<evidence type="ECO:0000256" key="2">
    <source>
        <dbReference type="ARBA" id="ARBA00022679"/>
    </source>
</evidence>
<evidence type="ECO:0000256" key="5">
    <source>
        <dbReference type="ARBA" id="ARBA00022840"/>
    </source>
</evidence>
<comment type="caution">
    <text evidence="7">The sequence shown here is derived from an EMBL/GenBank/DDBJ whole genome shotgun (WGS) entry which is preliminary data.</text>
</comment>
<accession>A0A7J7MQK2</accession>
<organism evidence="7 8">
    <name type="scientific">Kingdonia uniflora</name>
    <dbReference type="NCBI Taxonomy" id="39325"/>
    <lineage>
        <taxon>Eukaryota</taxon>
        <taxon>Viridiplantae</taxon>
        <taxon>Streptophyta</taxon>
        <taxon>Embryophyta</taxon>
        <taxon>Tracheophyta</taxon>
        <taxon>Spermatophyta</taxon>
        <taxon>Magnoliopsida</taxon>
        <taxon>Ranunculales</taxon>
        <taxon>Circaeasteraceae</taxon>
        <taxon>Kingdonia</taxon>
    </lineage>
</organism>
<evidence type="ECO:0000256" key="1">
    <source>
        <dbReference type="ARBA" id="ARBA00022527"/>
    </source>
</evidence>
<dbReference type="InterPro" id="IPR011009">
    <property type="entry name" value="Kinase-like_dom_sf"/>
</dbReference>
<gene>
    <name evidence="7" type="ORF">GIB67_041575</name>
</gene>
<keyword evidence="8" id="KW-1185">Reference proteome</keyword>
<dbReference type="EMBL" id="JACGCM010001281">
    <property type="protein sequence ID" value="KAF6157114.1"/>
    <property type="molecule type" value="Genomic_DNA"/>
</dbReference>